<dbReference type="CDD" id="cd00090">
    <property type="entry name" value="HTH_ARSR"/>
    <property type="match status" value="1"/>
</dbReference>
<name>A0A4Q7XLE6_9ACTN</name>
<dbReference type="SMART" id="SM00418">
    <property type="entry name" value="HTH_ARSR"/>
    <property type="match status" value="1"/>
</dbReference>
<comment type="caution">
    <text evidence="2">The sequence shown here is derived from an EMBL/GenBank/DDBJ whole genome shotgun (WGS) entry which is preliminary data.</text>
</comment>
<dbReference type="GO" id="GO:0003700">
    <property type="term" value="F:DNA-binding transcription factor activity"/>
    <property type="evidence" value="ECO:0007669"/>
    <property type="project" value="InterPro"/>
</dbReference>
<dbReference type="Gene3D" id="1.10.10.10">
    <property type="entry name" value="Winged helix-like DNA-binding domain superfamily/Winged helix DNA-binding domain"/>
    <property type="match status" value="1"/>
</dbReference>
<gene>
    <name evidence="2" type="ORF">EV645_0080</name>
</gene>
<dbReference type="InterPro" id="IPR001845">
    <property type="entry name" value="HTH_ArsR_DNA-bd_dom"/>
</dbReference>
<evidence type="ECO:0000313" key="2">
    <source>
        <dbReference type="EMBL" id="RZU24438.1"/>
    </source>
</evidence>
<accession>A0A4Q7XLE6</accession>
<evidence type="ECO:0000313" key="3">
    <source>
        <dbReference type="Proteomes" id="UP000292027"/>
    </source>
</evidence>
<protein>
    <submittedName>
        <fullName evidence="2">Helix-turn-helix protein</fullName>
    </submittedName>
</protein>
<dbReference type="AlphaFoldDB" id="A0A4Q7XLE6"/>
<dbReference type="InterPro" id="IPR036390">
    <property type="entry name" value="WH_DNA-bd_sf"/>
</dbReference>
<sequence length="193" mass="21694">MVLSMTPANRRSVTPSVLAAIHHPLRRRLLDLIHLDGPATASRLAEATGELVGNISHHLKVLSAAGVIVEAPELAKNRRERWWKLGDTSSYSWSIADAQGDPAGELVAATAEDQNLAHHVGKVRQWFDIRYEFEEPWVRAAYATERWLTLTPEQLVELSERIEELVLEYHDNPAEGEDAHRVFFFAHAVPARP</sequence>
<dbReference type="InterPro" id="IPR011991">
    <property type="entry name" value="ArsR-like_HTH"/>
</dbReference>
<reference evidence="2 3" key="1">
    <citation type="journal article" date="2015" name="Stand. Genomic Sci.">
        <title>Genomic Encyclopedia of Bacterial and Archaeal Type Strains, Phase III: the genomes of soil and plant-associated and newly described type strains.</title>
        <authorList>
            <person name="Whitman W.B."/>
            <person name="Woyke T."/>
            <person name="Klenk H.P."/>
            <person name="Zhou Y."/>
            <person name="Lilburn T.G."/>
            <person name="Beck B.J."/>
            <person name="De Vos P."/>
            <person name="Vandamme P."/>
            <person name="Eisen J.A."/>
            <person name="Garrity G."/>
            <person name="Hugenholtz P."/>
            <person name="Kyrpides N.C."/>
        </authorList>
    </citation>
    <scope>NUCLEOTIDE SEQUENCE [LARGE SCALE GENOMIC DNA]</scope>
    <source>
        <strain evidence="2 3">VKM Ac-2540</strain>
    </source>
</reference>
<feature type="domain" description="HTH arsR-type" evidence="1">
    <location>
        <begin position="16"/>
        <end position="112"/>
    </location>
</feature>
<dbReference type="EMBL" id="SHKR01000001">
    <property type="protein sequence ID" value="RZU24438.1"/>
    <property type="molecule type" value="Genomic_DNA"/>
</dbReference>
<proteinExistence type="predicted"/>
<keyword evidence="3" id="KW-1185">Reference proteome</keyword>
<organism evidence="2 3">
    <name type="scientific">Kribbella rubisoli</name>
    <dbReference type="NCBI Taxonomy" id="3075929"/>
    <lineage>
        <taxon>Bacteria</taxon>
        <taxon>Bacillati</taxon>
        <taxon>Actinomycetota</taxon>
        <taxon>Actinomycetes</taxon>
        <taxon>Propionibacteriales</taxon>
        <taxon>Kribbellaceae</taxon>
        <taxon>Kribbella</taxon>
    </lineage>
</organism>
<dbReference type="Pfam" id="PF12840">
    <property type="entry name" value="HTH_20"/>
    <property type="match status" value="1"/>
</dbReference>
<dbReference type="Proteomes" id="UP000292027">
    <property type="component" value="Unassembled WGS sequence"/>
</dbReference>
<evidence type="ECO:0000259" key="1">
    <source>
        <dbReference type="SMART" id="SM00418"/>
    </source>
</evidence>
<dbReference type="InterPro" id="IPR036388">
    <property type="entry name" value="WH-like_DNA-bd_sf"/>
</dbReference>
<dbReference type="SUPFAM" id="SSF46785">
    <property type="entry name" value="Winged helix' DNA-binding domain"/>
    <property type="match status" value="1"/>
</dbReference>